<evidence type="ECO:0000313" key="8">
    <source>
        <dbReference type="Proteomes" id="UP000007383"/>
    </source>
</evidence>
<dbReference type="STRING" id="889378.Spiaf_1044"/>
<keyword evidence="3" id="KW-0807">Transducer</keyword>
<dbReference type="Pfam" id="PF00015">
    <property type="entry name" value="MCPsignal"/>
    <property type="match status" value="1"/>
</dbReference>
<dbReference type="GO" id="GO:0005886">
    <property type="term" value="C:plasma membrane"/>
    <property type="evidence" value="ECO:0007669"/>
    <property type="project" value="TreeGrafter"/>
</dbReference>
<dbReference type="Gene3D" id="1.10.287.950">
    <property type="entry name" value="Methyl-accepting chemotaxis protein"/>
    <property type="match status" value="1"/>
</dbReference>
<protein>
    <submittedName>
        <fullName evidence="7">Methyl-accepting chemotaxis protein</fullName>
    </submittedName>
</protein>
<dbReference type="PANTHER" id="PTHR43531">
    <property type="entry name" value="PROTEIN ICFG"/>
    <property type="match status" value="1"/>
</dbReference>
<organism evidence="7 8">
    <name type="scientific">Spirochaeta africana (strain ATCC 700263 / DSM 8902 / Z-7692)</name>
    <dbReference type="NCBI Taxonomy" id="889378"/>
    <lineage>
        <taxon>Bacteria</taxon>
        <taxon>Pseudomonadati</taxon>
        <taxon>Spirochaetota</taxon>
        <taxon>Spirochaetia</taxon>
        <taxon>Spirochaetales</taxon>
        <taxon>Spirochaetaceae</taxon>
        <taxon>Spirochaeta</taxon>
    </lineage>
</organism>
<evidence type="ECO:0000256" key="5">
    <source>
        <dbReference type="SAM" id="Phobius"/>
    </source>
</evidence>
<dbReference type="GO" id="GO:0007165">
    <property type="term" value="P:signal transduction"/>
    <property type="evidence" value="ECO:0007669"/>
    <property type="project" value="UniProtKB-KW"/>
</dbReference>
<feature type="domain" description="Methyl-accepting transducer" evidence="6">
    <location>
        <begin position="131"/>
        <end position="353"/>
    </location>
</feature>
<dbReference type="SMART" id="SM00283">
    <property type="entry name" value="MA"/>
    <property type="match status" value="1"/>
</dbReference>
<dbReference type="InterPro" id="IPR025991">
    <property type="entry name" value="Chemoreceptor_zinc-bind_dom"/>
</dbReference>
<sequence>MEHNELRSGKKRFSSAVSGNLLVAASLVGMGLGVLPEAPAIAIGFLGILVSAASCWRLSTAIRSRDRRLDTVEQATEMYTELRSEIGELVDENDEQAQDLIASIRGALNINQKIQQGIDEIDDQADTMGEQVRATSAAVEEISATMETFNKRLDSQSAAVVQTSSAVEQMNANLESVSRITNERRGGMEELVDLTAKGETQAEQTTELIDDINNHVDAVQSVIEVINNVASQTNLLSMNAAIEAAHAGDAGRGFAVVAEEIRKLAESTSQNANTIGGTLKKIVQEIGQAQELGGKNLQFFRHVRTDAQEIARAFGEIDSATGEISVGSQEVVKSTNELVQITEEIQQGGKEIDHSVREMHRGLREILEASEQTDKNSERIDAVLTQNNRVLAKLAGASLKGVESVQDLEVALVGSGNISMNSNMVALNHLHWVIRVRQLIDGQSYRRSWRSPGLEPCWLTRWLNSSEGQAYKDSPEFTELLPVHREFHTALEALVQKVQSVPVQSRTDELEDELEQDYRQLLEIVSRFTKAIDQLGSQVDKQVEQQQASELEAQDELLETEAAS</sequence>
<dbReference type="KEGG" id="sfc:Spiaf_1044"/>
<keyword evidence="5" id="KW-0472">Membrane</keyword>
<feature type="coiled-coil region" evidence="4">
    <location>
        <begin position="72"/>
        <end position="99"/>
    </location>
</feature>
<evidence type="ECO:0000256" key="3">
    <source>
        <dbReference type="PROSITE-ProRule" id="PRU00284"/>
    </source>
</evidence>
<dbReference type="GO" id="GO:0006935">
    <property type="term" value="P:chemotaxis"/>
    <property type="evidence" value="ECO:0007669"/>
    <property type="project" value="UniProtKB-KW"/>
</dbReference>
<dbReference type="Gene3D" id="1.20.120.30">
    <property type="entry name" value="Aspartate receptor, ligand-binding domain"/>
    <property type="match status" value="1"/>
</dbReference>
<dbReference type="InterPro" id="IPR051310">
    <property type="entry name" value="MCP_chemotaxis"/>
</dbReference>
<dbReference type="PATRIC" id="fig|889378.3.peg.1045"/>
<keyword evidence="5" id="KW-0812">Transmembrane</keyword>
<feature type="transmembrane region" description="Helical" evidence="5">
    <location>
        <begin position="12"/>
        <end position="34"/>
    </location>
</feature>
<keyword evidence="1" id="KW-0145">Chemotaxis</keyword>
<dbReference type="InterPro" id="IPR004090">
    <property type="entry name" value="Chemotax_Me-accpt_rcpt"/>
</dbReference>
<dbReference type="Pfam" id="PF13682">
    <property type="entry name" value="CZB"/>
    <property type="match status" value="1"/>
</dbReference>
<evidence type="ECO:0000256" key="1">
    <source>
        <dbReference type="ARBA" id="ARBA00022500"/>
    </source>
</evidence>
<dbReference type="OrthoDB" id="368780at2"/>
<reference evidence="8" key="1">
    <citation type="journal article" date="2013" name="Stand. Genomic Sci.">
        <title>Complete genome sequence of the halophilic bacterium Spirochaeta africana type strain (Z-7692(T)) from the alkaline Lake Magadi in the East African Rift.</title>
        <authorList>
            <person name="Liolos K."/>
            <person name="Abt B."/>
            <person name="Scheuner C."/>
            <person name="Teshima H."/>
            <person name="Held B."/>
            <person name="Lapidus A."/>
            <person name="Nolan M."/>
            <person name="Lucas S."/>
            <person name="Deshpande S."/>
            <person name="Cheng J.F."/>
            <person name="Tapia R."/>
            <person name="Goodwin L.A."/>
            <person name="Pitluck S."/>
            <person name="Pagani I."/>
            <person name="Ivanova N."/>
            <person name="Mavromatis K."/>
            <person name="Mikhailova N."/>
            <person name="Huntemann M."/>
            <person name="Pati A."/>
            <person name="Chen A."/>
            <person name="Palaniappan K."/>
            <person name="Land M."/>
            <person name="Rohde M."/>
            <person name="Tindall B.J."/>
            <person name="Detter J.C."/>
            <person name="Goker M."/>
            <person name="Bristow J."/>
            <person name="Eisen J.A."/>
            <person name="Markowitz V."/>
            <person name="Hugenholtz P."/>
            <person name="Woyke T."/>
            <person name="Klenk H.P."/>
            <person name="Kyrpides N.C."/>
        </authorList>
    </citation>
    <scope>NUCLEOTIDE SEQUENCE</scope>
    <source>
        <strain evidence="8">ATCC 700263 / DSM 8902 / Z-7692</strain>
    </source>
</reference>
<name>H9UHY8_SPIAZ</name>
<gene>
    <name evidence="7" type="ordered locus">Spiaf_1044</name>
</gene>
<evidence type="ECO:0000256" key="2">
    <source>
        <dbReference type="ARBA" id="ARBA00029447"/>
    </source>
</evidence>
<dbReference type="PANTHER" id="PTHR43531:SF11">
    <property type="entry name" value="METHYL-ACCEPTING CHEMOTAXIS PROTEIN 3"/>
    <property type="match status" value="1"/>
</dbReference>
<accession>H9UHY8</accession>
<dbReference type="AlphaFoldDB" id="H9UHY8"/>
<keyword evidence="8" id="KW-1185">Reference proteome</keyword>
<dbReference type="GO" id="GO:0004888">
    <property type="term" value="F:transmembrane signaling receptor activity"/>
    <property type="evidence" value="ECO:0007669"/>
    <property type="project" value="InterPro"/>
</dbReference>
<dbReference type="Proteomes" id="UP000007383">
    <property type="component" value="Chromosome"/>
</dbReference>
<keyword evidence="5" id="KW-1133">Transmembrane helix</keyword>
<proteinExistence type="inferred from homology"/>
<dbReference type="InterPro" id="IPR004089">
    <property type="entry name" value="MCPsignal_dom"/>
</dbReference>
<comment type="similarity">
    <text evidence="2">Belongs to the methyl-accepting chemotaxis (MCP) protein family.</text>
</comment>
<evidence type="ECO:0000313" key="7">
    <source>
        <dbReference type="EMBL" id="AFG37131.1"/>
    </source>
</evidence>
<dbReference type="PROSITE" id="PS50111">
    <property type="entry name" value="CHEMOTAXIS_TRANSDUC_2"/>
    <property type="match status" value="1"/>
</dbReference>
<dbReference type="eggNOG" id="COG0840">
    <property type="taxonomic scope" value="Bacteria"/>
</dbReference>
<dbReference type="EMBL" id="CP003282">
    <property type="protein sequence ID" value="AFG37131.1"/>
    <property type="molecule type" value="Genomic_DNA"/>
</dbReference>
<evidence type="ECO:0000256" key="4">
    <source>
        <dbReference type="SAM" id="Coils"/>
    </source>
</evidence>
<dbReference type="HOGENOM" id="CLU_483044_0_0_12"/>
<keyword evidence="4" id="KW-0175">Coiled coil</keyword>
<evidence type="ECO:0000259" key="6">
    <source>
        <dbReference type="PROSITE" id="PS50111"/>
    </source>
</evidence>
<dbReference type="RefSeq" id="WP_014455123.1">
    <property type="nucleotide sequence ID" value="NC_017098.1"/>
</dbReference>
<dbReference type="SUPFAM" id="SSF58104">
    <property type="entry name" value="Methyl-accepting chemotaxis protein (MCP) signaling domain"/>
    <property type="match status" value="1"/>
</dbReference>
<dbReference type="PRINTS" id="PR00260">
    <property type="entry name" value="CHEMTRNSDUCR"/>
</dbReference>